<proteinExistence type="predicted"/>
<dbReference type="EMBL" id="AP022038">
    <property type="protein sequence ID" value="BBR40556.1"/>
    <property type="molecule type" value="Genomic_DNA"/>
</dbReference>
<organism evidence="1 2">
    <name type="scientific">Aeromonas veronii</name>
    <dbReference type="NCBI Taxonomy" id="654"/>
    <lineage>
        <taxon>Bacteria</taxon>
        <taxon>Pseudomonadati</taxon>
        <taxon>Pseudomonadota</taxon>
        <taxon>Gammaproteobacteria</taxon>
        <taxon>Aeromonadales</taxon>
        <taxon>Aeromonadaceae</taxon>
        <taxon>Aeromonas</taxon>
    </lineage>
</organism>
<gene>
    <name evidence="1" type="ORF">WP3W19E03_30810</name>
</gene>
<reference evidence="1 2" key="1">
    <citation type="submission" date="2019-12" db="EMBL/GenBank/DDBJ databases">
        <title>complete genome sequences of Aeromonas veronii str. WP3-W19-ESBL-03 isolated from wastewater treatment plant effluent.</title>
        <authorList>
            <person name="Sekizuka T."/>
            <person name="Itokawa K."/>
            <person name="Yatsu K."/>
            <person name="Inamine Y."/>
            <person name="Kuroda M."/>
        </authorList>
    </citation>
    <scope>NUCLEOTIDE SEQUENCE [LARGE SCALE GENOMIC DNA]</scope>
    <source>
        <strain evidence="1 2">WP3-W19-ESBL-03</strain>
    </source>
</reference>
<accession>A0A6S5C6N9</accession>
<dbReference type="AlphaFoldDB" id="A0A6S5C6N9"/>
<sequence length="45" mass="5558">MRLKAEANWIGRASAEGDVGRNERSEWLRLFGKRVWWQEREWLKR</sequence>
<evidence type="ECO:0000313" key="1">
    <source>
        <dbReference type="EMBL" id="BBR40556.1"/>
    </source>
</evidence>
<dbReference type="Proteomes" id="UP000515442">
    <property type="component" value="Chromosome"/>
</dbReference>
<protein>
    <submittedName>
        <fullName evidence="1">Uncharacterized protein</fullName>
    </submittedName>
</protein>
<evidence type="ECO:0000313" key="2">
    <source>
        <dbReference type="Proteomes" id="UP000515442"/>
    </source>
</evidence>
<name>A0A6S5C6N9_AERVE</name>